<dbReference type="InterPro" id="IPR026351">
    <property type="entry name" value="rSAM_ArsS-like"/>
</dbReference>
<reference evidence="7" key="2">
    <citation type="journal article" date="2014" name="ISME J.">
        <title>Microbial stratification in low pH oxic and suboxic macroscopic growths along an acid mine drainage.</title>
        <authorList>
            <person name="Mendez-Garcia C."/>
            <person name="Mesa V."/>
            <person name="Sprenger R.R."/>
            <person name="Richter M."/>
            <person name="Diez M.S."/>
            <person name="Solano J."/>
            <person name="Bargiela R."/>
            <person name="Golyshina O.V."/>
            <person name="Manteca A."/>
            <person name="Ramos J.L."/>
            <person name="Gallego J.R."/>
            <person name="Llorente I."/>
            <person name="Martins Dos Santos V.A."/>
            <person name="Jensen O.N."/>
            <person name="Pelaez A.I."/>
            <person name="Sanchez J."/>
            <person name="Ferrer M."/>
        </authorList>
    </citation>
    <scope>NUCLEOTIDE SEQUENCE</scope>
</reference>
<feature type="domain" description="Radical SAM core" evidence="5">
    <location>
        <begin position="33"/>
        <end position="170"/>
    </location>
</feature>
<dbReference type="Pfam" id="PF12345">
    <property type="entry name" value="DUF3641"/>
    <property type="match status" value="1"/>
</dbReference>
<dbReference type="EMBL" id="AUZY01007135">
    <property type="protein sequence ID" value="EQD51390.1"/>
    <property type="molecule type" value="Genomic_DNA"/>
</dbReference>
<dbReference type="SFLD" id="SFLDS00029">
    <property type="entry name" value="Radical_SAM"/>
    <property type="match status" value="1"/>
</dbReference>
<comment type="caution">
    <text evidence="7">The sequence shown here is derived from an EMBL/GenBank/DDBJ whole genome shotgun (WGS) entry which is preliminary data.</text>
</comment>
<accession>T1BAT4</accession>
<evidence type="ECO:0000256" key="1">
    <source>
        <dbReference type="ARBA" id="ARBA00022691"/>
    </source>
</evidence>
<dbReference type="InterPro" id="IPR024521">
    <property type="entry name" value="ArsS-like_C"/>
</dbReference>
<evidence type="ECO:0000313" key="7">
    <source>
        <dbReference type="EMBL" id="EQD51390.1"/>
    </source>
</evidence>
<reference evidence="7" key="1">
    <citation type="submission" date="2013-08" db="EMBL/GenBank/DDBJ databases">
        <authorList>
            <person name="Mendez C."/>
            <person name="Richter M."/>
            <person name="Ferrer M."/>
            <person name="Sanchez J."/>
        </authorList>
    </citation>
    <scope>NUCLEOTIDE SEQUENCE</scope>
</reference>
<dbReference type="PANTHER" id="PTHR43728:SF1">
    <property type="entry name" value="FE-S OXIDOREDUCTASE"/>
    <property type="match status" value="1"/>
</dbReference>
<dbReference type="InterPro" id="IPR013785">
    <property type="entry name" value="Aldolase_TIM"/>
</dbReference>
<gene>
    <name evidence="7" type="ORF">B1B_11035</name>
</gene>
<keyword evidence="2" id="KW-0479">Metal-binding</keyword>
<dbReference type="Gene3D" id="3.20.20.70">
    <property type="entry name" value="Aldolase class I"/>
    <property type="match status" value="1"/>
</dbReference>
<keyword evidence="3" id="KW-0408">Iron</keyword>
<evidence type="ECO:0000259" key="5">
    <source>
        <dbReference type="Pfam" id="PF04055"/>
    </source>
</evidence>
<proteinExistence type="predicted"/>
<feature type="domain" description="Arsenosugar biosynthesis radical SAM protein ArsS-like C-terminal" evidence="6">
    <location>
        <begin position="189"/>
        <end position="322"/>
    </location>
</feature>
<dbReference type="CDD" id="cd01335">
    <property type="entry name" value="Radical_SAM"/>
    <property type="match status" value="1"/>
</dbReference>
<evidence type="ECO:0000256" key="4">
    <source>
        <dbReference type="ARBA" id="ARBA00023014"/>
    </source>
</evidence>
<dbReference type="NCBIfam" id="TIGR04167">
    <property type="entry name" value="rSAM_SeCys"/>
    <property type="match status" value="1"/>
</dbReference>
<keyword evidence="1" id="KW-0949">S-adenosyl-L-methionine</keyword>
<dbReference type="Pfam" id="PF04055">
    <property type="entry name" value="Radical_SAM"/>
    <property type="match status" value="1"/>
</dbReference>
<evidence type="ECO:0000259" key="6">
    <source>
        <dbReference type="Pfam" id="PF12345"/>
    </source>
</evidence>
<evidence type="ECO:0000256" key="3">
    <source>
        <dbReference type="ARBA" id="ARBA00023004"/>
    </source>
</evidence>
<dbReference type="GO" id="GO:0046872">
    <property type="term" value="F:metal ion binding"/>
    <property type="evidence" value="ECO:0007669"/>
    <property type="project" value="UniProtKB-KW"/>
</dbReference>
<dbReference type="InterPro" id="IPR058240">
    <property type="entry name" value="rSAM_sf"/>
</dbReference>
<dbReference type="InterPro" id="IPR007197">
    <property type="entry name" value="rSAM"/>
</dbReference>
<protein>
    <submittedName>
        <fullName evidence="7">Radical SAM domain-containing protein</fullName>
    </submittedName>
</protein>
<dbReference type="PANTHER" id="PTHR43728">
    <property type="entry name" value="SLR0304 PROTEIN"/>
    <property type="match status" value="1"/>
</dbReference>
<organism evidence="7">
    <name type="scientific">mine drainage metagenome</name>
    <dbReference type="NCBI Taxonomy" id="410659"/>
    <lineage>
        <taxon>unclassified sequences</taxon>
        <taxon>metagenomes</taxon>
        <taxon>ecological metagenomes</taxon>
    </lineage>
</organism>
<name>T1BAT4_9ZZZZ</name>
<dbReference type="AlphaFoldDB" id="T1BAT4"/>
<sequence length="324" mass="35749">MSAVLKPARPTFAAILESHGLTLKRGVATTLQVNVGKRCNQACHHCHVDAGPLRTEIMSPETITRVIALMARSSVIQTLDITGGAPELNPHFRTLVRTGRDQGLEVIDRCNLTVLSEPGQEDTAEFLAGEGVHIIASLPCYTKENVERQRGQGVFEPSIRALRALNALGYARDPALRLDLVYNPVGPSLPPEASTLERRYQEELHEHYGIAFNQLLVMTNLPISRFLHLLLREGRYEAYLELLVQSFNPATVPHLMCRNTLSVSWDGRLFDCDFNQMLEDPMTGEPTIWNLESLDELANRPIRTGSHCFGCTAGHGSSCGGSLA</sequence>
<dbReference type="GO" id="GO:0051536">
    <property type="term" value="F:iron-sulfur cluster binding"/>
    <property type="evidence" value="ECO:0007669"/>
    <property type="project" value="UniProtKB-KW"/>
</dbReference>
<dbReference type="SUPFAM" id="SSF102114">
    <property type="entry name" value="Radical SAM enzymes"/>
    <property type="match status" value="1"/>
</dbReference>
<dbReference type="GO" id="GO:0003824">
    <property type="term" value="F:catalytic activity"/>
    <property type="evidence" value="ECO:0007669"/>
    <property type="project" value="InterPro"/>
</dbReference>
<keyword evidence="4" id="KW-0411">Iron-sulfur</keyword>
<evidence type="ECO:0000256" key="2">
    <source>
        <dbReference type="ARBA" id="ARBA00022723"/>
    </source>
</evidence>